<evidence type="ECO:0000313" key="3">
    <source>
        <dbReference type="Proteomes" id="UP000324629"/>
    </source>
</evidence>
<evidence type="ECO:0000313" key="2">
    <source>
        <dbReference type="EMBL" id="KAA3674358.1"/>
    </source>
</evidence>
<dbReference type="Gene3D" id="6.10.140.1230">
    <property type="match status" value="1"/>
</dbReference>
<organism evidence="2 3">
    <name type="scientific">Paragonimus westermani</name>
    <dbReference type="NCBI Taxonomy" id="34504"/>
    <lineage>
        <taxon>Eukaryota</taxon>
        <taxon>Metazoa</taxon>
        <taxon>Spiralia</taxon>
        <taxon>Lophotrochozoa</taxon>
        <taxon>Platyhelminthes</taxon>
        <taxon>Trematoda</taxon>
        <taxon>Digenea</taxon>
        <taxon>Plagiorchiida</taxon>
        <taxon>Troglotremata</taxon>
        <taxon>Troglotrematidae</taxon>
        <taxon>Paragonimus</taxon>
    </lineage>
</organism>
<dbReference type="GO" id="GO:0007034">
    <property type="term" value="P:vacuolar transport"/>
    <property type="evidence" value="ECO:0007669"/>
    <property type="project" value="InterPro"/>
</dbReference>
<dbReference type="Pfam" id="PF03357">
    <property type="entry name" value="Snf7"/>
    <property type="match status" value="1"/>
</dbReference>
<comment type="similarity">
    <text evidence="1">Belongs to the SNF7 family.</text>
</comment>
<reference evidence="2 3" key="1">
    <citation type="journal article" date="2019" name="Gigascience">
        <title>Whole-genome sequence of the oriental lung fluke Paragonimus westermani.</title>
        <authorList>
            <person name="Oey H."/>
            <person name="Zakrzewski M."/>
            <person name="Narain K."/>
            <person name="Devi K.R."/>
            <person name="Agatsuma T."/>
            <person name="Nawaratna S."/>
            <person name="Gobert G.N."/>
            <person name="Jones M.K."/>
            <person name="Ragan M.A."/>
            <person name="McManus D.P."/>
            <person name="Krause L."/>
        </authorList>
    </citation>
    <scope>NUCLEOTIDE SEQUENCE [LARGE SCALE GENOMIC DNA]</scope>
    <source>
        <strain evidence="2 3">IND2009</strain>
    </source>
</reference>
<comment type="caution">
    <text evidence="2">The sequence shown here is derived from an EMBL/GenBank/DDBJ whole genome shotgun (WGS) entry which is preliminary data.</text>
</comment>
<dbReference type="PANTHER" id="PTHR10476">
    <property type="entry name" value="CHARGED MULTIVESICULAR BODY PROTEIN"/>
    <property type="match status" value="1"/>
</dbReference>
<accession>A0A5J4NGE1</accession>
<protein>
    <submittedName>
        <fullName evidence="2">Uncharacterized protein</fullName>
    </submittedName>
</protein>
<dbReference type="Proteomes" id="UP000324629">
    <property type="component" value="Unassembled WGS sequence"/>
</dbReference>
<dbReference type="AlphaFoldDB" id="A0A5J4NGE1"/>
<feature type="non-terminal residue" evidence="2">
    <location>
        <position position="1"/>
    </location>
</feature>
<gene>
    <name evidence="2" type="ORF">DEA37_0001298</name>
</gene>
<dbReference type="InterPro" id="IPR005024">
    <property type="entry name" value="Snf7_fam"/>
</dbReference>
<proteinExistence type="inferred from homology"/>
<name>A0A5J4NGE1_9TREM</name>
<keyword evidence="3" id="KW-1185">Reference proteome</keyword>
<sequence length="93" mass="10298">LPELQSTMQDLNKQLMRMNMMDSSINETIDSALGDSEELEEATDLEVTKVINELTADISANVPSVAPESVSVIDSVDDPQLDDLRAQLHRLQE</sequence>
<evidence type="ECO:0000256" key="1">
    <source>
        <dbReference type="ARBA" id="ARBA00006190"/>
    </source>
</evidence>
<dbReference type="EMBL" id="QNGE01003208">
    <property type="protein sequence ID" value="KAA3674358.1"/>
    <property type="molecule type" value="Genomic_DNA"/>
</dbReference>